<dbReference type="SUPFAM" id="SSF51126">
    <property type="entry name" value="Pectin lyase-like"/>
    <property type="match status" value="1"/>
</dbReference>
<dbReference type="Gene3D" id="2.160.20.10">
    <property type="entry name" value="Single-stranded right-handed beta-helix, Pectin lyase-like"/>
    <property type="match status" value="1"/>
</dbReference>
<keyword evidence="1" id="KW-0732">Signal</keyword>
<dbReference type="Proteomes" id="UP000320390">
    <property type="component" value="Chromosome"/>
</dbReference>
<keyword evidence="4" id="KW-1185">Reference proteome</keyword>
<dbReference type="Pfam" id="PF07602">
    <property type="entry name" value="DUF1565"/>
    <property type="match status" value="1"/>
</dbReference>
<protein>
    <recommendedName>
        <fullName evidence="2">DUF1565 domain-containing protein</fullName>
    </recommendedName>
</protein>
<reference evidence="3 4" key="1">
    <citation type="submission" date="2019-02" db="EMBL/GenBank/DDBJ databases">
        <title>Deep-cultivation of Planctomycetes and their phenomic and genomic characterization uncovers novel biology.</title>
        <authorList>
            <person name="Wiegand S."/>
            <person name="Jogler M."/>
            <person name="Boedeker C."/>
            <person name="Pinto D."/>
            <person name="Vollmers J."/>
            <person name="Rivas-Marin E."/>
            <person name="Kohn T."/>
            <person name="Peeters S.H."/>
            <person name="Heuer A."/>
            <person name="Rast P."/>
            <person name="Oberbeckmann S."/>
            <person name="Bunk B."/>
            <person name="Jeske O."/>
            <person name="Meyerdierks A."/>
            <person name="Storesund J.E."/>
            <person name="Kallscheuer N."/>
            <person name="Luecker S."/>
            <person name="Lage O.M."/>
            <person name="Pohl T."/>
            <person name="Merkel B.J."/>
            <person name="Hornburger P."/>
            <person name="Mueller R.-W."/>
            <person name="Bruemmer F."/>
            <person name="Labrenz M."/>
            <person name="Spormann A.M."/>
            <person name="Op den Camp H."/>
            <person name="Overmann J."/>
            <person name="Amann R."/>
            <person name="Jetten M.S.M."/>
            <person name="Mascher T."/>
            <person name="Medema M.H."/>
            <person name="Devos D.P."/>
            <person name="Kaster A.-K."/>
            <person name="Ovreas L."/>
            <person name="Rohde M."/>
            <person name="Galperin M.Y."/>
            <person name="Jogler C."/>
        </authorList>
    </citation>
    <scope>NUCLEOTIDE SEQUENCE [LARGE SCALE GENOMIC DNA]</scope>
    <source>
        <strain evidence="3 4">Poly30</strain>
    </source>
</reference>
<dbReference type="InterPro" id="IPR011459">
    <property type="entry name" value="DUF1565"/>
</dbReference>
<feature type="signal peptide" evidence="1">
    <location>
        <begin position="1"/>
        <end position="20"/>
    </location>
</feature>
<feature type="chain" id="PRO_5022045676" description="DUF1565 domain-containing protein" evidence="1">
    <location>
        <begin position="21"/>
        <end position="506"/>
    </location>
</feature>
<name>A0A518EV16_9BACT</name>
<dbReference type="InterPro" id="IPR012334">
    <property type="entry name" value="Pectin_lyas_fold"/>
</dbReference>
<evidence type="ECO:0000259" key="2">
    <source>
        <dbReference type="Pfam" id="PF07602"/>
    </source>
</evidence>
<dbReference type="InterPro" id="IPR011050">
    <property type="entry name" value="Pectin_lyase_fold/virulence"/>
</dbReference>
<sequence precursor="true">MRASLFAVALSLASLPSAWCQSRVYVDASLGDDTNPGTEVAPFRTLTRATGFIAAATATSFDRYQIVASPGVHNAALGEVFPIHFASNVTLTPGVAGSRVIIDGDRTPVAVVVDGEDPVAPNKGIRGLTVRDAETGILIGDGSPDFFVRYLIGCSVEDCDLGLDAASLVFAFPIDVQWSSGEVLRCFRGVQATGDRWISLYDMEFSDTVANAIECSGIRLLTVDQGEIAGGDHAVAMSAGSSPSEVRVTSSVITGFVAGVLVTGSAGSHVPRFTVDHATLTGNTAAFSLQGAFDPSSVVRRSVFVQNSGAFDSSGQGGLMVEDSLVDSSAVAGAGLLVPGPLPTFVHAAGGDYNLRRSSPAVDALPSTAQDPNPTDGNLDTVGGRDMGALQLETLVGPLEAQIGTTLVLTTLGEPVGSGFGILQPRFSTGAVQMTPYGLLRVEPGLAMRVARILPAPGTGVASWSVAIPNDLSLVGEIWVLQALTPSSAAPQGFAFTNELSIRIRL</sequence>
<evidence type="ECO:0000256" key="1">
    <source>
        <dbReference type="SAM" id="SignalP"/>
    </source>
</evidence>
<dbReference type="RefSeq" id="WP_145199704.1">
    <property type="nucleotide sequence ID" value="NZ_CP036434.1"/>
</dbReference>
<evidence type="ECO:0000313" key="3">
    <source>
        <dbReference type="EMBL" id="QDV07933.1"/>
    </source>
</evidence>
<gene>
    <name evidence="3" type="ORF">Poly30_34690</name>
</gene>
<proteinExistence type="predicted"/>
<accession>A0A518EV16</accession>
<evidence type="ECO:0000313" key="4">
    <source>
        <dbReference type="Proteomes" id="UP000320390"/>
    </source>
</evidence>
<organism evidence="3 4">
    <name type="scientific">Saltatorellus ferox</name>
    <dbReference type="NCBI Taxonomy" id="2528018"/>
    <lineage>
        <taxon>Bacteria</taxon>
        <taxon>Pseudomonadati</taxon>
        <taxon>Planctomycetota</taxon>
        <taxon>Planctomycetia</taxon>
        <taxon>Planctomycetia incertae sedis</taxon>
        <taxon>Saltatorellus</taxon>
    </lineage>
</organism>
<feature type="domain" description="DUF1565" evidence="2">
    <location>
        <begin position="31"/>
        <end position="92"/>
    </location>
</feature>
<dbReference type="EMBL" id="CP036434">
    <property type="protein sequence ID" value="QDV07933.1"/>
    <property type="molecule type" value="Genomic_DNA"/>
</dbReference>
<dbReference type="OrthoDB" id="281030at2"/>
<dbReference type="AlphaFoldDB" id="A0A518EV16"/>